<sequence length="171" mass="18885">MVGLSNTLPSPSSFRSCEVIAARRVSRNSSGTARAAQRHAAPSSADMTEADLHVCKSGLQSDEPADPVDEARTWGEYLTRAEARGPGDYGQAMERIERRYRLPARLLWTLRYRPPKDLFVKSYRALKAAYDAERSRQMRLLSHELAITEAIAGDSPASVRAARSLVDANLP</sequence>
<evidence type="ECO:0000313" key="2">
    <source>
        <dbReference type="EMBL" id="MFC5423244.1"/>
    </source>
</evidence>
<proteinExistence type="predicted"/>
<dbReference type="Proteomes" id="UP001596053">
    <property type="component" value="Unassembled WGS sequence"/>
</dbReference>
<evidence type="ECO:0000256" key="1">
    <source>
        <dbReference type="SAM" id="MobiDB-lite"/>
    </source>
</evidence>
<comment type="caution">
    <text evidence="2">The sequence shown here is derived from an EMBL/GenBank/DDBJ whole genome shotgun (WGS) entry which is preliminary data.</text>
</comment>
<evidence type="ECO:0000313" key="3">
    <source>
        <dbReference type="Proteomes" id="UP001596053"/>
    </source>
</evidence>
<accession>A0ABW0J0R6</accession>
<protein>
    <submittedName>
        <fullName evidence="2">Uncharacterized protein</fullName>
    </submittedName>
</protein>
<reference evidence="3" key="1">
    <citation type="journal article" date="2019" name="Int. J. Syst. Evol. Microbiol.">
        <title>The Global Catalogue of Microorganisms (GCM) 10K type strain sequencing project: providing services to taxonomists for standard genome sequencing and annotation.</title>
        <authorList>
            <consortium name="The Broad Institute Genomics Platform"/>
            <consortium name="The Broad Institute Genome Sequencing Center for Infectious Disease"/>
            <person name="Wu L."/>
            <person name="Ma J."/>
        </authorList>
    </citation>
    <scope>NUCLEOTIDE SEQUENCE [LARGE SCALE GENOMIC DNA]</scope>
    <source>
        <strain evidence="3">NCAIM B.01391</strain>
    </source>
</reference>
<gene>
    <name evidence="2" type="ORF">ACFPOB_27235</name>
</gene>
<organism evidence="2 3">
    <name type="scientific">Bosea eneae</name>
    <dbReference type="NCBI Taxonomy" id="151454"/>
    <lineage>
        <taxon>Bacteria</taxon>
        <taxon>Pseudomonadati</taxon>
        <taxon>Pseudomonadota</taxon>
        <taxon>Alphaproteobacteria</taxon>
        <taxon>Hyphomicrobiales</taxon>
        <taxon>Boseaceae</taxon>
        <taxon>Bosea</taxon>
    </lineage>
</organism>
<dbReference type="EMBL" id="JBHSLW010000067">
    <property type="protein sequence ID" value="MFC5423244.1"/>
    <property type="molecule type" value="Genomic_DNA"/>
</dbReference>
<feature type="region of interest" description="Disordered" evidence="1">
    <location>
        <begin position="28"/>
        <end position="47"/>
    </location>
</feature>
<keyword evidence="3" id="KW-1185">Reference proteome</keyword>
<name>A0ABW0J0R6_9HYPH</name>
<dbReference type="RefSeq" id="WP_377801409.1">
    <property type="nucleotide sequence ID" value="NZ_JBHSLW010000067.1"/>
</dbReference>